<dbReference type="GO" id="GO:0003887">
    <property type="term" value="F:DNA-directed DNA polymerase activity"/>
    <property type="evidence" value="ECO:0007669"/>
    <property type="project" value="UniProtKB-KW"/>
</dbReference>
<evidence type="ECO:0000256" key="4">
    <source>
        <dbReference type="ARBA" id="ARBA00022932"/>
    </source>
</evidence>
<dbReference type="GO" id="GO:0003677">
    <property type="term" value="F:DNA binding"/>
    <property type="evidence" value="ECO:0007669"/>
    <property type="project" value="InterPro"/>
</dbReference>
<evidence type="ECO:0000256" key="3">
    <source>
        <dbReference type="ARBA" id="ARBA00022695"/>
    </source>
</evidence>
<dbReference type="PANTHER" id="PTHR10133:SF62">
    <property type="entry name" value="DNA POLYMERASE THETA"/>
    <property type="match status" value="1"/>
</dbReference>
<keyword evidence="2" id="KW-0808">Transferase</keyword>
<dbReference type="Gene3D" id="1.20.1060.10">
    <property type="entry name" value="Taq DNA Polymerase, Chain T, domain 4"/>
    <property type="match status" value="1"/>
</dbReference>
<proteinExistence type="predicted"/>
<dbReference type="InterPro" id="IPR002298">
    <property type="entry name" value="DNA_polymerase_A"/>
</dbReference>
<dbReference type="SMART" id="SM00482">
    <property type="entry name" value="POLAc"/>
    <property type="match status" value="1"/>
</dbReference>
<name>A0A699ZEW4_HAELA</name>
<dbReference type="InterPro" id="IPR043502">
    <property type="entry name" value="DNA/RNA_pol_sf"/>
</dbReference>
<gene>
    <name evidence="7" type="ORF">HaLaN_14065</name>
</gene>
<dbReference type="GO" id="GO:0006261">
    <property type="term" value="P:DNA-templated DNA replication"/>
    <property type="evidence" value="ECO:0007669"/>
    <property type="project" value="InterPro"/>
</dbReference>
<dbReference type="Proteomes" id="UP000485058">
    <property type="component" value="Unassembled WGS sequence"/>
</dbReference>
<dbReference type="Pfam" id="PF00476">
    <property type="entry name" value="DNA_pol_A"/>
    <property type="match status" value="1"/>
</dbReference>
<reference evidence="7 8" key="1">
    <citation type="submission" date="2020-02" db="EMBL/GenBank/DDBJ databases">
        <title>Draft genome sequence of Haematococcus lacustris strain NIES-144.</title>
        <authorList>
            <person name="Morimoto D."/>
            <person name="Nakagawa S."/>
            <person name="Yoshida T."/>
            <person name="Sawayama S."/>
        </authorList>
    </citation>
    <scope>NUCLEOTIDE SEQUENCE [LARGE SCALE GENOMIC DNA]</scope>
    <source>
        <strain evidence="7 8">NIES-144</strain>
    </source>
</reference>
<dbReference type="Gene3D" id="3.30.70.370">
    <property type="match status" value="1"/>
</dbReference>
<dbReference type="GO" id="GO:0006302">
    <property type="term" value="P:double-strand break repair"/>
    <property type="evidence" value="ECO:0007669"/>
    <property type="project" value="TreeGrafter"/>
</dbReference>
<comment type="caution">
    <text evidence="7">The sequence shown here is derived from an EMBL/GenBank/DDBJ whole genome shotgun (WGS) entry which is preliminary data.</text>
</comment>
<dbReference type="PROSITE" id="PS00447">
    <property type="entry name" value="DNA_POLYMERASE_A"/>
    <property type="match status" value="1"/>
</dbReference>
<dbReference type="FunFam" id="1.10.150.20:FF:000002">
    <property type="entry name" value="DNA polymerase I"/>
    <property type="match status" value="1"/>
</dbReference>
<sequence>DVSDLLFNRLKLPVPPNASKGKNRQISTGADVLQELVEEHAVVPVIMEHRKLNKLLSSLNGQLAEMCSGLMRLAGEFQQTGTSTGRLAMGEPNLQTVPRPADYEMDSGPCALSAEAWAPGCAPAAAPGGPTAATRAMHLNIRSAFIAPPGCVMLAADYCQVELRMMAHLSQDAVLCGMLQQPGADPFKGLAASWLQIPQDQVTSTQRAHAKQLAYGMLYGMGPAALAASLGVTPGEALALSTKFMQALPGVEAWIKRLVAECRRCEYVVTLAGRRRYLPNINACNGSKLTQNKLRSHAERQAVNTTTQGSAADLIKRAMVQLHKQLALPHLLGAARLVLQASGPGPLKQAC</sequence>
<organism evidence="7 8">
    <name type="scientific">Haematococcus lacustris</name>
    <name type="common">Green alga</name>
    <name type="synonym">Haematococcus pluvialis</name>
    <dbReference type="NCBI Taxonomy" id="44745"/>
    <lineage>
        <taxon>Eukaryota</taxon>
        <taxon>Viridiplantae</taxon>
        <taxon>Chlorophyta</taxon>
        <taxon>core chlorophytes</taxon>
        <taxon>Chlorophyceae</taxon>
        <taxon>CS clade</taxon>
        <taxon>Chlamydomonadales</taxon>
        <taxon>Haematococcaceae</taxon>
        <taxon>Haematococcus</taxon>
    </lineage>
</organism>
<dbReference type="PRINTS" id="PR00868">
    <property type="entry name" value="DNAPOLI"/>
</dbReference>
<dbReference type="InterPro" id="IPR019760">
    <property type="entry name" value="DNA-dir_DNA_pol_A_CS"/>
</dbReference>
<keyword evidence="3" id="KW-0548">Nucleotidyltransferase</keyword>
<keyword evidence="8" id="KW-1185">Reference proteome</keyword>
<dbReference type="AlphaFoldDB" id="A0A699ZEW4"/>
<evidence type="ECO:0000256" key="5">
    <source>
        <dbReference type="ARBA" id="ARBA00049244"/>
    </source>
</evidence>
<protein>
    <recommendedName>
        <fullName evidence="1">DNA-directed DNA polymerase</fullName>
        <ecNumber evidence="1">2.7.7.7</ecNumber>
    </recommendedName>
</protein>
<evidence type="ECO:0000313" key="7">
    <source>
        <dbReference type="EMBL" id="GFH17428.1"/>
    </source>
</evidence>
<dbReference type="CDD" id="cd08638">
    <property type="entry name" value="DNA_pol_A_theta"/>
    <property type="match status" value="1"/>
</dbReference>
<evidence type="ECO:0000259" key="6">
    <source>
        <dbReference type="SMART" id="SM00482"/>
    </source>
</evidence>
<dbReference type="PANTHER" id="PTHR10133">
    <property type="entry name" value="DNA POLYMERASE I"/>
    <property type="match status" value="1"/>
</dbReference>
<evidence type="ECO:0000256" key="1">
    <source>
        <dbReference type="ARBA" id="ARBA00012417"/>
    </source>
</evidence>
<dbReference type="EMBL" id="BLLF01001146">
    <property type="protein sequence ID" value="GFH17428.1"/>
    <property type="molecule type" value="Genomic_DNA"/>
</dbReference>
<feature type="domain" description="DNA-directed DNA polymerase family A palm" evidence="6">
    <location>
        <begin position="138"/>
        <end position="347"/>
    </location>
</feature>
<comment type="catalytic activity">
    <reaction evidence="5">
        <text>DNA(n) + a 2'-deoxyribonucleoside 5'-triphosphate = DNA(n+1) + diphosphate</text>
        <dbReference type="Rhea" id="RHEA:22508"/>
        <dbReference type="Rhea" id="RHEA-COMP:17339"/>
        <dbReference type="Rhea" id="RHEA-COMP:17340"/>
        <dbReference type="ChEBI" id="CHEBI:33019"/>
        <dbReference type="ChEBI" id="CHEBI:61560"/>
        <dbReference type="ChEBI" id="CHEBI:173112"/>
        <dbReference type="EC" id="2.7.7.7"/>
    </reaction>
</comment>
<evidence type="ECO:0000256" key="2">
    <source>
        <dbReference type="ARBA" id="ARBA00022679"/>
    </source>
</evidence>
<dbReference type="EC" id="2.7.7.7" evidence="1"/>
<dbReference type="Gene3D" id="1.10.150.20">
    <property type="entry name" value="5' to 3' exonuclease, C-terminal subdomain"/>
    <property type="match status" value="1"/>
</dbReference>
<dbReference type="SUPFAM" id="SSF56672">
    <property type="entry name" value="DNA/RNA polymerases"/>
    <property type="match status" value="1"/>
</dbReference>
<evidence type="ECO:0000313" key="8">
    <source>
        <dbReference type="Proteomes" id="UP000485058"/>
    </source>
</evidence>
<dbReference type="InterPro" id="IPR001098">
    <property type="entry name" value="DNA-dir_DNA_pol_A_palm_dom"/>
</dbReference>
<feature type="non-terminal residue" evidence="7">
    <location>
        <position position="1"/>
    </location>
</feature>
<accession>A0A699ZEW4</accession>
<keyword evidence="4" id="KW-0239">DNA-directed DNA polymerase</keyword>